<dbReference type="Pfam" id="PF01412">
    <property type="entry name" value="ArfGap"/>
    <property type="match status" value="1"/>
</dbReference>
<dbReference type="InterPro" id="IPR001164">
    <property type="entry name" value="ArfGAP_dom"/>
</dbReference>
<dbReference type="InterPro" id="IPR038508">
    <property type="entry name" value="ArfGAP_dom_sf"/>
</dbReference>
<keyword evidence="1" id="KW-0343">GTPase activation</keyword>
<dbReference type="PRINTS" id="PR00405">
    <property type="entry name" value="REVINTRACTNG"/>
</dbReference>
<evidence type="ECO:0000256" key="1">
    <source>
        <dbReference type="ARBA" id="ARBA00022468"/>
    </source>
</evidence>
<dbReference type="EMBL" id="CAAALY010098760">
    <property type="protein sequence ID" value="VEL28922.1"/>
    <property type="molecule type" value="Genomic_DNA"/>
</dbReference>
<protein>
    <recommendedName>
        <fullName evidence="6">Arf-GAP domain-containing protein</fullName>
    </recommendedName>
</protein>
<dbReference type="SMART" id="SM00105">
    <property type="entry name" value="ArfGap"/>
    <property type="match status" value="1"/>
</dbReference>
<organism evidence="7 8">
    <name type="scientific">Protopolystoma xenopodis</name>
    <dbReference type="NCBI Taxonomy" id="117903"/>
    <lineage>
        <taxon>Eukaryota</taxon>
        <taxon>Metazoa</taxon>
        <taxon>Spiralia</taxon>
        <taxon>Lophotrochozoa</taxon>
        <taxon>Platyhelminthes</taxon>
        <taxon>Monogenea</taxon>
        <taxon>Polyopisthocotylea</taxon>
        <taxon>Polystomatidea</taxon>
        <taxon>Polystomatidae</taxon>
        <taxon>Protopolystoma</taxon>
    </lineage>
</organism>
<evidence type="ECO:0000256" key="5">
    <source>
        <dbReference type="PROSITE-ProRule" id="PRU00288"/>
    </source>
</evidence>
<dbReference type="PROSITE" id="PS50115">
    <property type="entry name" value="ARFGAP"/>
    <property type="match status" value="1"/>
</dbReference>
<evidence type="ECO:0000256" key="3">
    <source>
        <dbReference type="ARBA" id="ARBA00022771"/>
    </source>
</evidence>
<dbReference type="OrthoDB" id="983479at2759"/>
<evidence type="ECO:0000313" key="8">
    <source>
        <dbReference type="Proteomes" id="UP000784294"/>
    </source>
</evidence>
<dbReference type="CDD" id="cd08831">
    <property type="entry name" value="ArfGap_ArfGap2_3_like"/>
    <property type="match status" value="1"/>
</dbReference>
<keyword evidence="2" id="KW-0479">Metal-binding</keyword>
<dbReference type="PANTHER" id="PTHR45686">
    <property type="entry name" value="ADP-RIBOSYLATION FACTOR GTPASE ACTIVATING PROTEIN 3, ISOFORM H-RELATED"/>
    <property type="match status" value="1"/>
</dbReference>
<evidence type="ECO:0000313" key="7">
    <source>
        <dbReference type="EMBL" id="VEL28922.1"/>
    </source>
</evidence>
<dbReference type="InterPro" id="IPR037278">
    <property type="entry name" value="ARFGAP/RecO"/>
</dbReference>
<dbReference type="Proteomes" id="UP000784294">
    <property type="component" value="Unassembled WGS sequence"/>
</dbReference>
<evidence type="ECO:0000256" key="4">
    <source>
        <dbReference type="ARBA" id="ARBA00022833"/>
    </source>
</evidence>
<evidence type="ECO:0000259" key="6">
    <source>
        <dbReference type="PROSITE" id="PS50115"/>
    </source>
</evidence>
<keyword evidence="3 5" id="KW-0863">Zinc-finger</keyword>
<dbReference type="GO" id="GO:0005096">
    <property type="term" value="F:GTPase activator activity"/>
    <property type="evidence" value="ECO:0007669"/>
    <property type="project" value="UniProtKB-KW"/>
</dbReference>
<reference evidence="7" key="1">
    <citation type="submission" date="2018-11" db="EMBL/GenBank/DDBJ databases">
        <authorList>
            <consortium name="Pathogen Informatics"/>
        </authorList>
    </citation>
    <scope>NUCLEOTIDE SEQUENCE</scope>
</reference>
<accession>A0A3S5CQV4</accession>
<keyword evidence="8" id="KW-1185">Reference proteome</keyword>
<dbReference type="PANTHER" id="PTHR45686:SF4">
    <property type="entry name" value="ADP-RIBOSYLATION FACTOR GTPASE ACTIVATING PROTEIN 3, ISOFORM H"/>
    <property type="match status" value="1"/>
</dbReference>
<name>A0A3S5CQV4_9PLAT</name>
<sequence>MSSDRPSKGDACFDCGSSNPTWVSLTYGVFLCIDCSAIHRSLGVHLSFVRSTQFDAKWTWIQLRAMQRLFFSQHGCQITDAQHKYQSMAAKLYKVQLEKMAVEAMKTCGTKVLNPAYFLLKIFPQAHEEKAKEEQDFFELNTDKNTENISGMTLSDPQSDDLTNLGIQKVCTSDFSVQKKSFAKKVRPSSCVGKRGGIGAAKVKVDFVAIEEAAAHADLEAKKHESVCTQIKKDDTDEAKM</sequence>
<comment type="caution">
    <text evidence="7">The sequence shown here is derived from an EMBL/GenBank/DDBJ whole genome shotgun (WGS) entry which is preliminary data.</text>
</comment>
<proteinExistence type="predicted"/>
<feature type="domain" description="Arf-GAP" evidence="6">
    <location>
        <begin position="1"/>
        <end position="75"/>
    </location>
</feature>
<dbReference type="AlphaFoldDB" id="A0A3S5CQV4"/>
<gene>
    <name evidence="7" type="ORF">PXEA_LOCUS22362</name>
</gene>
<dbReference type="GO" id="GO:0000139">
    <property type="term" value="C:Golgi membrane"/>
    <property type="evidence" value="ECO:0007669"/>
    <property type="project" value="GOC"/>
</dbReference>
<dbReference type="SUPFAM" id="SSF57863">
    <property type="entry name" value="ArfGap/RecO-like zinc finger"/>
    <property type="match status" value="1"/>
</dbReference>
<dbReference type="GO" id="GO:0048205">
    <property type="term" value="P:COPI coating of Golgi vesicle"/>
    <property type="evidence" value="ECO:0007669"/>
    <property type="project" value="TreeGrafter"/>
</dbReference>
<dbReference type="Gene3D" id="1.10.220.150">
    <property type="entry name" value="Arf GTPase activating protein"/>
    <property type="match status" value="1"/>
</dbReference>
<evidence type="ECO:0000256" key="2">
    <source>
        <dbReference type="ARBA" id="ARBA00022723"/>
    </source>
</evidence>
<dbReference type="GO" id="GO:0008270">
    <property type="term" value="F:zinc ion binding"/>
    <property type="evidence" value="ECO:0007669"/>
    <property type="project" value="UniProtKB-KW"/>
</dbReference>
<keyword evidence="4" id="KW-0862">Zinc</keyword>